<proteinExistence type="predicted"/>
<evidence type="ECO:0000256" key="3">
    <source>
        <dbReference type="PROSITE-ProRule" id="PRU00023"/>
    </source>
</evidence>
<evidence type="ECO:0000313" key="5">
    <source>
        <dbReference type="Proteomes" id="UP000276309"/>
    </source>
</evidence>
<dbReference type="PROSITE" id="PS50088">
    <property type="entry name" value="ANK_REPEAT"/>
    <property type="match status" value="6"/>
</dbReference>
<dbReference type="PANTHER" id="PTHR24171:SF9">
    <property type="entry name" value="ANKYRIN REPEAT DOMAIN-CONTAINING PROTEIN 39"/>
    <property type="match status" value="1"/>
</dbReference>
<accession>A0A3G2L8G9</accession>
<feature type="repeat" description="ANK" evidence="3">
    <location>
        <begin position="324"/>
        <end position="356"/>
    </location>
</feature>
<feature type="repeat" description="ANK" evidence="3">
    <location>
        <begin position="428"/>
        <end position="461"/>
    </location>
</feature>
<reference evidence="4 5" key="1">
    <citation type="submission" date="2018-08" db="EMBL/GenBank/DDBJ databases">
        <title>The reduced genetic potential of extracellular carbohydrate catabolism in Euzebyella marina RN62, a Flavobacteriia bacterium isolated from the hadal water.</title>
        <authorList>
            <person name="Xue C."/>
        </authorList>
    </citation>
    <scope>NUCLEOTIDE SEQUENCE [LARGE SCALE GENOMIC DNA]</scope>
    <source>
        <strain evidence="4 5">RN62</strain>
    </source>
</reference>
<dbReference type="SUPFAM" id="SSF48403">
    <property type="entry name" value="Ankyrin repeat"/>
    <property type="match status" value="1"/>
</dbReference>
<dbReference type="InterPro" id="IPR002110">
    <property type="entry name" value="Ankyrin_rpt"/>
</dbReference>
<dbReference type="Gene3D" id="1.25.40.20">
    <property type="entry name" value="Ankyrin repeat-containing domain"/>
    <property type="match status" value="2"/>
</dbReference>
<keyword evidence="2 3" id="KW-0040">ANK repeat</keyword>
<dbReference type="EMBL" id="CP032050">
    <property type="protein sequence ID" value="AYN68568.1"/>
    <property type="molecule type" value="Genomic_DNA"/>
</dbReference>
<dbReference type="InterPro" id="IPR036770">
    <property type="entry name" value="Ankyrin_rpt-contain_sf"/>
</dbReference>
<dbReference type="OrthoDB" id="2575953at2"/>
<evidence type="ECO:0000256" key="2">
    <source>
        <dbReference type="ARBA" id="ARBA00023043"/>
    </source>
</evidence>
<dbReference type="PROSITE" id="PS50297">
    <property type="entry name" value="ANK_REP_REGION"/>
    <property type="match status" value="3"/>
</dbReference>
<dbReference type="KEGG" id="emar:D1013_14880"/>
<feature type="repeat" description="ANK" evidence="3">
    <location>
        <begin position="291"/>
        <end position="323"/>
    </location>
</feature>
<keyword evidence="1" id="KW-0677">Repeat</keyword>
<gene>
    <name evidence="4" type="ORF">D1013_14880</name>
</gene>
<dbReference type="Pfam" id="PF13637">
    <property type="entry name" value="Ank_4"/>
    <property type="match status" value="1"/>
</dbReference>
<sequence>MLSVSSSLAQPGGNENQFLDQDYWKSKPSISDIDSKIAQGNSITEANRGGFDGVTYAIFAGNPVTTIAHLIDKGNDVNKRTHDSRTYIFWAASRGDLEVMEYLVGKGAKMDLKDSHGYSLSQFTAATGQDDTKIYDFLIANGADLKNEKDHDGRNILLVAAPRAKNLDLINYFVDKGLDLNSTDDHGNGIFSIAAQGGNIEILKQLVDKGVSTKANPETKENAILFASRGGRGSSNGLEVFKYLEGLGIDPNVTSSNGTTPLLNLSRSSDDTKIFDYFIAKGVDPNAVDEEGNTALLNAAQRNKLEVVTYFAEKTNNINQKNKSGQTPLAIAIEGNSSDVADYLISKGADVNTLDNDGNNLAYYLFNGRGKPRDFESKVAALKAKGFDFKTRQADDSSIWHLAVAKNDLKLLKEVSSFGSDINAKDKDGNTPLHYAAMKTENAEILKYLLSKGADAKSTTEFGETAHDLASENELLTKNQVNLEFLN</sequence>
<dbReference type="SMART" id="SM00248">
    <property type="entry name" value="ANK"/>
    <property type="match status" value="10"/>
</dbReference>
<dbReference type="PANTHER" id="PTHR24171">
    <property type="entry name" value="ANKYRIN REPEAT DOMAIN-CONTAINING PROTEIN 39-RELATED"/>
    <property type="match status" value="1"/>
</dbReference>
<dbReference type="Pfam" id="PF12796">
    <property type="entry name" value="Ank_2"/>
    <property type="match status" value="3"/>
</dbReference>
<organism evidence="4 5">
    <name type="scientific">Euzebyella marina</name>
    <dbReference type="NCBI Taxonomy" id="1761453"/>
    <lineage>
        <taxon>Bacteria</taxon>
        <taxon>Pseudomonadati</taxon>
        <taxon>Bacteroidota</taxon>
        <taxon>Flavobacteriia</taxon>
        <taxon>Flavobacteriales</taxon>
        <taxon>Flavobacteriaceae</taxon>
        <taxon>Euzebyella</taxon>
    </lineage>
</organism>
<name>A0A3G2L8G9_9FLAO</name>
<feature type="repeat" description="ANK" evidence="3">
    <location>
        <begin position="257"/>
        <end position="290"/>
    </location>
</feature>
<feature type="repeat" description="ANK" evidence="3">
    <location>
        <begin position="395"/>
        <end position="427"/>
    </location>
</feature>
<keyword evidence="5" id="KW-1185">Reference proteome</keyword>
<evidence type="ECO:0000256" key="1">
    <source>
        <dbReference type="ARBA" id="ARBA00022737"/>
    </source>
</evidence>
<feature type="repeat" description="ANK" evidence="3">
    <location>
        <begin position="83"/>
        <end position="115"/>
    </location>
</feature>
<dbReference type="AlphaFoldDB" id="A0A3G2L8G9"/>
<dbReference type="Proteomes" id="UP000276309">
    <property type="component" value="Chromosome"/>
</dbReference>
<evidence type="ECO:0000313" key="4">
    <source>
        <dbReference type="EMBL" id="AYN68568.1"/>
    </source>
</evidence>
<protein>
    <submittedName>
        <fullName evidence="4">Ankyrin repeat domain-containing protein</fullName>
    </submittedName>
</protein>